<gene>
    <name evidence="3" type="ORF">EI546_01715</name>
</gene>
<dbReference type="PANTHER" id="PTHR46268:SF6">
    <property type="entry name" value="UNIVERSAL STRESS PROTEIN UP12"/>
    <property type="match status" value="1"/>
</dbReference>
<dbReference type="InterPro" id="IPR006015">
    <property type="entry name" value="Universal_stress_UspA"/>
</dbReference>
<proteinExistence type="inferred from homology"/>
<dbReference type="SUPFAM" id="SSF52402">
    <property type="entry name" value="Adenine nucleotide alpha hydrolases-like"/>
    <property type="match status" value="2"/>
</dbReference>
<dbReference type="OrthoDB" id="9788959at2"/>
<dbReference type="Gene3D" id="3.40.50.12370">
    <property type="match status" value="1"/>
</dbReference>
<name>A0A410FZV8_9FLAO</name>
<sequence length="283" mass="32839">MPKNILIPSDFSSTSFNAIEYAFDLFKECECTFFIYHAYYIIASSRTNPMFPVPDEYEYNQAHIEIDTKMEAFRKKVLSLSQNEKHTIHFEFEYGFLVEKVSKKVKKEKIDLIIMGTRGTTQDRDIAYGRNAIDVMEKVRDCPVLAIPKKVKFKFPGKIVYPTDFKSNVDINEIESFKTIARISNASIQIFHIGKEENLNQKQKEGKKQLENHLASFEYSFHWIENTKLLEGLLVFVKEQEGTMICFVNRKHWFFSNIFSNPLIKNLGVDTTVPLMALHGSSS</sequence>
<organism evidence="3 4">
    <name type="scientific">Aequorivita ciconiae</name>
    <dbReference type="NCBI Taxonomy" id="2494375"/>
    <lineage>
        <taxon>Bacteria</taxon>
        <taxon>Pseudomonadati</taxon>
        <taxon>Bacteroidota</taxon>
        <taxon>Flavobacteriia</taxon>
        <taxon>Flavobacteriales</taxon>
        <taxon>Flavobacteriaceae</taxon>
        <taxon>Aequorivita</taxon>
    </lineage>
</organism>
<dbReference type="InterPro" id="IPR006016">
    <property type="entry name" value="UspA"/>
</dbReference>
<dbReference type="KEGG" id="aev:EI546_01715"/>
<reference evidence="3 4" key="1">
    <citation type="submission" date="2019-01" db="EMBL/GenBank/DDBJ databases">
        <title>Complete genome sequencing of Aequorivita sp. H23M31.</title>
        <authorList>
            <person name="Bae J.-W."/>
        </authorList>
    </citation>
    <scope>NUCLEOTIDE SEQUENCE [LARGE SCALE GENOMIC DNA]</scope>
    <source>
        <strain evidence="3 4">H23M31</strain>
    </source>
</reference>
<comment type="similarity">
    <text evidence="1">Belongs to the universal stress protein A family.</text>
</comment>
<dbReference type="PRINTS" id="PR01438">
    <property type="entry name" value="UNVRSLSTRESS"/>
</dbReference>
<dbReference type="EMBL" id="CP034951">
    <property type="protein sequence ID" value="QAA80523.1"/>
    <property type="molecule type" value="Genomic_DNA"/>
</dbReference>
<dbReference type="RefSeq" id="WP_128248923.1">
    <property type="nucleotide sequence ID" value="NZ_CP034951.1"/>
</dbReference>
<dbReference type="Proteomes" id="UP000285517">
    <property type="component" value="Chromosome"/>
</dbReference>
<evidence type="ECO:0000313" key="4">
    <source>
        <dbReference type="Proteomes" id="UP000285517"/>
    </source>
</evidence>
<evidence type="ECO:0000256" key="1">
    <source>
        <dbReference type="ARBA" id="ARBA00008791"/>
    </source>
</evidence>
<keyword evidence="4" id="KW-1185">Reference proteome</keyword>
<feature type="domain" description="UspA" evidence="2">
    <location>
        <begin position="1"/>
        <end position="148"/>
    </location>
</feature>
<accession>A0A410FZV8</accession>
<dbReference type="Pfam" id="PF00582">
    <property type="entry name" value="Usp"/>
    <property type="match status" value="1"/>
</dbReference>
<dbReference type="AlphaFoldDB" id="A0A410FZV8"/>
<dbReference type="PANTHER" id="PTHR46268">
    <property type="entry name" value="STRESS RESPONSE PROTEIN NHAX"/>
    <property type="match status" value="1"/>
</dbReference>
<evidence type="ECO:0000313" key="3">
    <source>
        <dbReference type="EMBL" id="QAA80523.1"/>
    </source>
</evidence>
<evidence type="ECO:0000259" key="2">
    <source>
        <dbReference type="Pfam" id="PF00582"/>
    </source>
</evidence>
<dbReference type="CDD" id="cd00293">
    <property type="entry name" value="USP-like"/>
    <property type="match status" value="1"/>
</dbReference>
<protein>
    <submittedName>
        <fullName evidence="3">Universal stress protein</fullName>
    </submittedName>
</protein>